<dbReference type="Pfam" id="PF01966">
    <property type="entry name" value="HD"/>
    <property type="match status" value="1"/>
</dbReference>
<dbReference type="InterPro" id="IPR006675">
    <property type="entry name" value="HDIG_dom"/>
</dbReference>
<comment type="caution">
    <text evidence="3">The sequence shown here is derived from an EMBL/GenBank/DDBJ whole genome shotgun (WGS) entry which is preliminary data.</text>
</comment>
<feature type="transmembrane region" description="Helical" evidence="1">
    <location>
        <begin position="288"/>
        <end position="310"/>
    </location>
</feature>
<feature type="transmembrane region" description="Helical" evidence="1">
    <location>
        <begin position="347"/>
        <end position="364"/>
    </location>
</feature>
<keyword evidence="1" id="KW-0472">Membrane</keyword>
<evidence type="ECO:0000313" key="3">
    <source>
        <dbReference type="EMBL" id="TXB66045.1"/>
    </source>
</evidence>
<dbReference type="InterPro" id="IPR006674">
    <property type="entry name" value="HD_domain"/>
</dbReference>
<dbReference type="NCBIfam" id="TIGR00277">
    <property type="entry name" value="HDIG"/>
    <property type="match status" value="1"/>
</dbReference>
<dbReference type="OrthoDB" id="9806952at2"/>
<evidence type="ECO:0000256" key="1">
    <source>
        <dbReference type="SAM" id="Phobius"/>
    </source>
</evidence>
<dbReference type="CDD" id="cd00077">
    <property type="entry name" value="HDc"/>
    <property type="match status" value="1"/>
</dbReference>
<feature type="transmembrane region" description="Helical" evidence="1">
    <location>
        <begin position="6"/>
        <end position="23"/>
    </location>
</feature>
<dbReference type="InterPro" id="IPR011621">
    <property type="entry name" value="Metal-dep_PHydrolase_7TM_intra"/>
</dbReference>
<dbReference type="Proteomes" id="UP000321721">
    <property type="component" value="Unassembled WGS sequence"/>
</dbReference>
<gene>
    <name evidence="3" type="ORF">FRY74_05605</name>
</gene>
<dbReference type="Pfam" id="PF07698">
    <property type="entry name" value="7TM-7TMR_HD"/>
    <property type="match status" value="1"/>
</dbReference>
<feature type="transmembrane region" description="Helical" evidence="1">
    <location>
        <begin position="416"/>
        <end position="437"/>
    </location>
</feature>
<dbReference type="AlphaFoldDB" id="A0A5C6RVR9"/>
<dbReference type="SMART" id="SM00471">
    <property type="entry name" value="HDc"/>
    <property type="match status" value="1"/>
</dbReference>
<proteinExistence type="predicted"/>
<dbReference type="Pfam" id="PF07697">
    <property type="entry name" value="7TMR-HDED"/>
    <property type="match status" value="1"/>
</dbReference>
<feature type="transmembrane region" description="Helical" evidence="1">
    <location>
        <begin position="35"/>
        <end position="53"/>
    </location>
</feature>
<protein>
    <submittedName>
        <fullName evidence="3">HDIG domain-containing protein</fullName>
    </submittedName>
</protein>
<reference evidence="3 4" key="1">
    <citation type="submission" date="2019-08" db="EMBL/GenBank/DDBJ databases">
        <title>Genome of Vicingus serpentipes NCIMB 15042.</title>
        <authorList>
            <person name="Bowman J.P."/>
        </authorList>
    </citation>
    <scope>NUCLEOTIDE SEQUENCE [LARGE SCALE GENOMIC DNA]</scope>
    <source>
        <strain evidence="3 4">NCIMB 15042</strain>
    </source>
</reference>
<dbReference type="SUPFAM" id="SSF109604">
    <property type="entry name" value="HD-domain/PDEase-like"/>
    <property type="match status" value="1"/>
</dbReference>
<dbReference type="InterPro" id="IPR011624">
    <property type="entry name" value="Metal-dep_PHydrolase_7TM_extra"/>
</dbReference>
<accession>A0A5C6RVR9</accession>
<dbReference type="InterPro" id="IPR052722">
    <property type="entry name" value="PgpH_phosphodiesterase"/>
</dbReference>
<feature type="domain" description="HD" evidence="2">
    <location>
        <begin position="502"/>
        <end position="645"/>
    </location>
</feature>
<dbReference type="PROSITE" id="PS51831">
    <property type="entry name" value="HD"/>
    <property type="match status" value="1"/>
</dbReference>
<name>A0A5C6RVR9_9FLAO</name>
<feature type="transmembrane region" description="Helical" evidence="1">
    <location>
        <begin position="322"/>
        <end position="341"/>
    </location>
</feature>
<feature type="transmembrane region" description="Helical" evidence="1">
    <location>
        <begin position="369"/>
        <end position="385"/>
    </location>
</feature>
<feature type="transmembrane region" description="Helical" evidence="1">
    <location>
        <begin position="449"/>
        <end position="469"/>
    </location>
</feature>
<keyword evidence="4" id="KW-1185">Reference proteome</keyword>
<organism evidence="3 4">
    <name type="scientific">Vicingus serpentipes</name>
    <dbReference type="NCBI Taxonomy" id="1926625"/>
    <lineage>
        <taxon>Bacteria</taxon>
        <taxon>Pseudomonadati</taxon>
        <taxon>Bacteroidota</taxon>
        <taxon>Flavobacteriia</taxon>
        <taxon>Flavobacteriales</taxon>
        <taxon>Vicingaceae</taxon>
        <taxon>Vicingus</taxon>
    </lineage>
</organism>
<keyword evidence="1" id="KW-0812">Transmembrane</keyword>
<dbReference type="Gene3D" id="1.10.3210.10">
    <property type="entry name" value="Hypothetical protein af1432"/>
    <property type="match status" value="1"/>
</dbReference>
<evidence type="ECO:0000313" key="4">
    <source>
        <dbReference type="Proteomes" id="UP000321721"/>
    </source>
</evidence>
<dbReference type="EMBL" id="VOOS01000002">
    <property type="protein sequence ID" value="TXB66045.1"/>
    <property type="molecule type" value="Genomic_DNA"/>
</dbReference>
<dbReference type="PANTHER" id="PTHR36442">
    <property type="entry name" value="CYCLIC-DI-AMP PHOSPHODIESTERASE PGPH"/>
    <property type="match status" value="1"/>
</dbReference>
<dbReference type="PANTHER" id="PTHR36442:SF1">
    <property type="entry name" value="CYCLIC-DI-AMP PHOSPHODIESTERASE PGPH"/>
    <property type="match status" value="1"/>
</dbReference>
<dbReference type="InterPro" id="IPR003607">
    <property type="entry name" value="HD/PDEase_dom"/>
</dbReference>
<keyword evidence="1" id="KW-1133">Transmembrane helix</keyword>
<evidence type="ECO:0000259" key="2">
    <source>
        <dbReference type="PROSITE" id="PS51831"/>
    </source>
</evidence>
<sequence length="707" mass="81506">MVFDILIKILQLLLYFIKLNLVSRIINNIRHQQEFIFKILLFLIAAVFIIFLLPKEGKFKYEFQKNKPWVHEDLFAPYDFAINKTNEEIEAEKNQLKNTYALYFNRDENAEQISLDQYKNWVDQNWSDTIAANGNKEDYIEKGNKYLKEIFEIGIIQLTDVLETKKDDFSVIVLSENNIAEDVELKDLLTIKQAYHFIEKEVENLSSVNDSFLLLGLENVLVHNIIFNEDLTKKDLENQLSSLSLTRGGVLKNEKIISTGEVISADKYQILQSLKQDYEFKLGSTNQFAWVLLGQILLVCILFYSIYIFIKNVAPDVFNDNMNIVFFLLLIIAFVSVTQLVLKIENVSIYSIPFCVIPLLIRTFFGNRLALFIYIISILLISFIVPNSFEFVFLESITGIITLFTVLNVNKRSELFYTSLIVFFTFSILYFGLSLLQEGSISKISFNKLSWFAIGAGFTLLTYPLIYLFEKVFGYISDVTLLELSDTNNDLLRELNLKAPGTFQHSLQVSNLAEEAIREIGGNPLLVRAGALYHDIGKMVAPAYFIENQSGVNPHDELGYEESASIIINHVINGIELAKKHKLPEQIIDFIRTHHGTTKTQYFLRMYLSENLDEDIDEVMFQYPGPIPYSKETAALMMADSVEAASRSLKVYNNETISNLVNGIIDYQVKENQFENTNITFRDISLIKKMFVKKLMNIYHVRIEYPK</sequence>